<evidence type="ECO:0000313" key="3">
    <source>
        <dbReference type="Proteomes" id="UP000607653"/>
    </source>
</evidence>
<dbReference type="AlphaFoldDB" id="A0A822YWT3"/>
<sequence length="135" mass="15038">MATFVLKDPPRFSMKKFVPAFWVLKKTQLQASPIHPLQLAGNETGARGNGGERENKGEEERKRGREPTPVAVVACDGCAQRERERSTLPSFFLPLGTAVVGDDNHRRRAPSLSFLLLLVSYKFFLSAKTNTTPPR</sequence>
<name>A0A822YWT3_NELNU</name>
<dbReference type="Proteomes" id="UP000607653">
    <property type="component" value="Unassembled WGS sequence"/>
</dbReference>
<evidence type="ECO:0000313" key="2">
    <source>
        <dbReference type="EMBL" id="DAD38544.1"/>
    </source>
</evidence>
<feature type="compositionally biased region" description="Basic and acidic residues" evidence="1">
    <location>
        <begin position="50"/>
        <end position="66"/>
    </location>
</feature>
<organism evidence="2 3">
    <name type="scientific">Nelumbo nucifera</name>
    <name type="common">Sacred lotus</name>
    <dbReference type="NCBI Taxonomy" id="4432"/>
    <lineage>
        <taxon>Eukaryota</taxon>
        <taxon>Viridiplantae</taxon>
        <taxon>Streptophyta</taxon>
        <taxon>Embryophyta</taxon>
        <taxon>Tracheophyta</taxon>
        <taxon>Spermatophyta</taxon>
        <taxon>Magnoliopsida</taxon>
        <taxon>Proteales</taxon>
        <taxon>Nelumbonaceae</taxon>
        <taxon>Nelumbo</taxon>
    </lineage>
</organism>
<feature type="region of interest" description="Disordered" evidence="1">
    <location>
        <begin position="34"/>
        <end position="68"/>
    </location>
</feature>
<dbReference type="EMBL" id="DUZY01000005">
    <property type="protein sequence ID" value="DAD38544.1"/>
    <property type="molecule type" value="Genomic_DNA"/>
</dbReference>
<comment type="caution">
    <text evidence="2">The sequence shown here is derived from an EMBL/GenBank/DDBJ whole genome shotgun (WGS) entry which is preliminary data.</text>
</comment>
<proteinExistence type="predicted"/>
<gene>
    <name evidence="2" type="ORF">HUJ06_012866</name>
</gene>
<protein>
    <submittedName>
        <fullName evidence="2">Uncharacterized protein</fullName>
    </submittedName>
</protein>
<evidence type="ECO:0000256" key="1">
    <source>
        <dbReference type="SAM" id="MobiDB-lite"/>
    </source>
</evidence>
<accession>A0A822YWT3</accession>
<reference evidence="2 3" key="1">
    <citation type="journal article" date="2020" name="Mol. Biol. Evol.">
        <title>Distinct Expression and Methylation Patterns for Genes with Different Fates following a Single Whole-Genome Duplication in Flowering Plants.</title>
        <authorList>
            <person name="Shi T."/>
            <person name="Rahmani R.S."/>
            <person name="Gugger P.F."/>
            <person name="Wang M."/>
            <person name="Li H."/>
            <person name="Zhang Y."/>
            <person name="Li Z."/>
            <person name="Wang Q."/>
            <person name="Van de Peer Y."/>
            <person name="Marchal K."/>
            <person name="Chen J."/>
        </authorList>
    </citation>
    <scope>NUCLEOTIDE SEQUENCE [LARGE SCALE GENOMIC DNA]</scope>
    <source>
        <tissue evidence="2">Leaf</tissue>
    </source>
</reference>
<keyword evidence="3" id="KW-1185">Reference proteome</keyword>